<evidence type="ECO:0000313" key="1">
    <source>
        <dbReference type="EMBL" id="RAL06613.1"/>
    </source>
</evidence>
<dbReference type="VEuPathDB" id="FungiDB:BO97DRAFT_448884"/>
<accession>A0A395HGL2</accession>
<dbReference type="RefSeq" id="XP_025545767.1">
    <property type="nucleotide sequence ID" value="XM_025698850.1"/>
</dbReference>
<dbReference type="EMBL" id="KZ824369">
    <property type="protein sequence ID" value="RAL06613.1"/>
    <property type="molecule type" value="Genomic_DNA"/>
</dbReference>
<sequence>MTKHHIGSDDACGRCRPEYFWPLKKWVKKCAASGKPELARKASQTYLATIAKSKLVIIKDSITICPHGALRMIGEDMPDECRKSQDLADGAWFGNVTVVYNILKWFNVETAHQILIDKGDNFIYNGPLLVFKDEDFECLREAEAVLHLLLEDHRTVESVVSSINLDQWDD</sequence>
<dbReference type="OrthoDB" id="4433547at2759"/>
<dbReference type="Proteomes" id="UP000248961">
    <property type="component" value="Unassembled WGS sequence"/>
</dbReference>
<name>A0A395HGL2_ASPHC</name>
<evidence type="ECO:0000313" key="2">
    <source>
        <dbReference type="Proteomes" id="UP000248961"/>
    </source>
</evidence>
<protein>
    <submittedName>
        <fullName evidence="1">Uncharacterized protein</fullName>
    </submittedName>
</protein>
<gene>
    <name evidence="1" type="ORF">BO97DRAFT_448884</name>
</gene>
<organism evidence="1 2">
    <name type="scientific">Aspergillus homomorphus (strain CBS 101889)</name>
    <dbReference type="NCBI Taxonomy" id="1450537"/>
    <lineage>
        <taxon>Eukaryota</taxon>
        <taxon>Fungi</taxon>
        <taxon>Dikarya</taxon>
        <taxon>Ascomycota</taxon>
        <taxon>Pezizomycotina</taxon>
        <taxon>Eurotiomycetes</taxon>
        <taxon>Eurotiomycetidae</taxon>
        <taxon>Eurotiales</taxon>
        <taxon>Aspergillaceae</taxon>
        <taxon>Aspergillus</taxon>
        <taxon>Aspergillus subgen. Circumdati</taxon>
    </lineage>
</organism>
<proteinExistence type="predicted"/>
<reference evidence="1 2" key="1">
    <citation type="submission" date="2018-02" db="EMBL/GenBank/DDBJ databases">
        <title>The genomes of Aspergillus section Nigri reveals drivers in fungal speciation.</title>
        <authorList>
            <consortium name="DOE Joint Genome Institute"/>
            <person name="Vesth T.C."/>
            <person name="Nybo J."/>
            <person name="Theobald S."/>
            <person name="Brandl J."/>
            <person name="Frisvad J.C."/>
            <person name="Nielsen K.F."/>
            <person name="Lyhne E.K."/>
            <person name="Kogle M.E."/>
            <person name="Kuo A."/>
            <person name="Riley R."/>
            <person name="Clum A."/>
            <person name="Nolan M."/>
            <person name="Lipzen A."/>
            <person name="Salamov A."/>
            <person name="Henrissat B."/>
            <person name="Wiebenga A."/>
            <person name="De vries R.P."/>
            <person name="Grigoriev I.V."/>
            <person name="Mortensen U.H."/>
            <person name="Andersen M.R."/>
            <person name="Baker S.E."/>
        </authorList>
    </citation>
    <scope>NUCLEOTIDE SEQUENCE [LARGE SCALE GENOMIC DNA]</scope>
    <source>
        <strain evidence="1 2">CBS 101889</strain>
    </source>
</reference>
<keyword evidence="2" id="KW-1185">Reference proteome</keyword>
<dbReference type="GeneID" id="37203139"/>
<dbReference type="AlphaFoldDB" id="A0A395HGL2"/>